<feature type="non-terminal residue" evidence="1">
    <location>
        <position position="1"/>
    </location>
</feature>
<evidence type="ECO:0000313" key="1">
    <source>
        <dbReference type="EMBL" id="GAH62347.1"/>
    </source>
</evidence>
<comment type="caution">
    <text evidence="1">The sequence shown here is derived from an EMBL/GenBank/DDBJ whole genome shotgun (WGS) entry which is preliminary data.</text>
</comment>
<dbReference type="EMBL" id="BARU01031582">
    <property type="protein sequence ID" value="GAH62347.1"/>
    <property type="molecule type" value="Genomic_DNA"/>
</dbReference>
<accession>X1GYU8</accession>
<organism evidence="1">
    <name type="scientific">marine sediment metagenome</name>
    <dbReference type="NCBI Taxonomy" id="412755"/>
    <lineage>
        <taxon>unclassified sequences</taxon>
        <taxon>metagenomes</taxon>
        <taxon>ecological metagenomes</taxon>
    </lineage>
</organism>
<protein>
    <submittedName>
        <fullName evidence="1">Uncharacterized protein</fullName>
    </submittedName>
</protein>
<sequence length="245" mass="27121">ATTFGQTKLGDGLYPKDDEQGLEFDTNRITIITELGTLTIGQCGLVKLSAASPYTLGLPTAIGNTGRYYCLYKSDDNTNLITLDANDDEKINGQLTYTGLNYQYAFVILRSNGVEWIILSYGFKNVTDDAQLKREAGDIKTFEEKSPPLDDDDVVLIEDSVAGHAKKKAKVSSLLETKAEMGKVLAFNYDSKGDVMPAEDPGPMDVYHERDENNDLMPIANLKIPNTINFFFEIDINGDIEPREV</sequence>
<name>X1GYU8_9ZZZZ</name>
<reference evidence="1" key="1">
    <citation type="journal article" date="2014" name="Front. Microbiol.">
        <title>High frequency of phylogenetically diverse reductive dehalogenase-homologous genes in deep subseafloor sedimentary metagenomes.</title>
        <authorList>
            <person name="Kawai M."/>
            <person name="Futagami T."/>
            <person name="Toyoda A."/>
            <person name="Takaki Y."/>
            <person name="Nishi S."/>
            <person name="Hori S."/>
            <person name="Arai W."/>
            <person name="Tsubouchi T."/>
            <person name="Morono Y."/>
            <person name="Uchiyama I."/>
            <person name="Ito T."/>
            <person name="Fujiyama A."/>
            <person name="Inagaki F."/>
            <person name="Takami H."/>
        </authorList>
    </citation>
    <scope>NUCLEOTIDE SEQUENCE</scope>
    <source>
        <strain evidence="1">Expedition CK06-06</strain>
    </source>
</reference>
<dbReference type="AlphaFoldDB" id="X1GYU8"/>
<proteinExistence type="predicted"/>
<gene>
    <name evidence="1" type="ORF">S03H2_49934</name>
</gene>